<name>A0AAE0U437_9PEZI</name>
<feature type="chain" id="PRO_5042284653" description="DUF7907 domain-containing protein" evidence="1">
    <location>
        <begin position="16"/>
        <end position="246"/>
    </location>
</feature>
<dbReference type="Pfam" id="PF25484">
    <property type="entry name" value="DUF7907"/>
    <property type="match status" value="1"/>
</dbReference>
<protein>
    <recommendedName>
        <fullName evidence="2">DUF7907 domain-containing protein</fullName>
    </recommendedName>
</protein>
<evidence type="ECO:0000313" key="3">
    <source>
        <dbReference type="EMBL" id="KAK3389859.1"/>
    </source>
</evidence>
<reference evidence="3" key="1">
    <citation type="journal article" date="2023" name="Mol. Phylogenet. Evol.">
        <title>Genome-scale phylogeny and comparative genomics of the fungal order Sordariales.</title>
        <authorList>
            <person name="Hensen N."/>
            <person name="Bonometti L."/>
            <person name="Westerberg I."/>
            <person name="Brannstrom I.O."/>
            <person name="Guillou S."/>
            <person name="Cros-Aarteil S."/>
            <person name="Calhoun S."/>
            <person name="Haridas S."/>
            <person name="Kuo A."/>
            <person name="Mondo S."/>
            <person name="Pangilinan J."/>
            <person name="Riley R."/>
            <person name="LaButti K."/>
            <person name="Andreopoulos B."/>
            <person name="Lipzen A."/>
            <person name="Chen C."/>
            <person name="Yan M."/>
            <person name="Daum C."/>
            <person name="Ng V."/>
            <person name="Clum A."/>
            <person name="Steindorff A."/>
            <person name="Ohm R.A."/>
            <person name="Martin F."/>
            <person name="Silar P."/>
            <person name="Natvig D.O."/>
            <person name="Lalanne C."/>
            <person name="Gautier V."/>
            <person name="Ament-Velasquez S.L."/>
            <person name="Kruys A."/>
            <person name="Hutchinson M.I."/>
            <person name="Powell A.J."/>
            <person name="Barry K."/>
            <person name="Miller A.N."/>
            <person name="Grigoriev I.V."/>
            <person name="Debuchy R."/>
            <person name="Gladieux P."/>
            <person name="Hiltunen Thoren M."/>
            <person name="Johannesson H."/>
        </authorList>
    </citation>
    <scope>NUCLEOTIDE SEQUENCE</scope>
    <source>
        <strain evidence="3">CBS 232.78</strain>
    </source>
</reference>
<feature type="domain" description="DUF7907" evidence="2">
    <location>
        <begin position="31"/>
        <end position="208"/>
    </location>
</feature>
<dbReference type="EMBL" id="JAULSW010000002">
    <property type="protein sequence ID" value="KAK3389859.1"/>
    <property type="molecule type" value="Genomic_DNA"/>
</dbReference>
<dbReference type="InterPro" id="IPR057229">
    <property type="entry name" value="DUF7907"/>
</dbReference>
<sequence length="246" mass="25980">MLTATFLTLAGLAAASPIAPRGEGYAPYTWSKAWSLVVNVTDISTDFPNYPIHGRKVVSIHSGAGLNTPTVTKEFSAGADIFFNSETDRTVRRSGSGSPTLPPLGLVEYNNPSIDGEHVHALGVNFGPGTPGFGMSAGPLNPRPCPHLWAPQEGTFVVCDRGIEAPGGIARYAVQFVDGEANSAPRNYYAPEPNVPSNCVAVKLIPQCETPAPEDGQSSQGNVTVGSAQCYPDVASINWSQYAECW</sequence>
<evidence type="ECO:0000259" key="2">
    <source>
        <dbReference type="Pfam" id="PF25484"/>
    </source>
</evidence>
<evidence type="ECO:0000256" key="1">
    <source>
        <dbReference type="SAM" id="SignalP"/>
    </source>
</evidence>
<dbReference type="Proteomes" id="UP001285441">
    <property type="component" value="Unassembled WGS sequence"/>
</dbReference>
<proteinExistence type="predicted"/>
<organism evidence="3 4">
    <name type="scientific">Podospora didyma</name>
    <dbReference type="NCBI Taxonomy" id="330526"/>
    <lineage>
        <taxon>Eukaryota</taxon>
        <taxon>Fungi</taxon>
        <taxon>Dikarya</taxon>
        <taxon>Ascomycota</taxon>
        <taxon>Pezizomycotina</taxon>
        <taxon>Sordariomycetes</taxon>
        <taxon>Sordariomycetidae</taxon>
        <taxon>Sordariales</taxon>
        <taxon>Podosporaceae</taxon>
        <taxon>Podospora</taxon>
    </lineage>
</organism>
<feature type="signal peptide" evidence="1">
    <location>
        <begin position="1"/>
        <end position="15"/>
    </location>
</feature>
<comment type="caution">
    <text evidence="3">The sequence shown here is derived from an EMBL/GenBank/DDBJ whole genome shotgun (WGS) entry which is preliminary data.</text>
</comment>
<accession>A0AAE0U437</accession>
<reference evidence="3" key="2">
    <citation type="submission" date="2023-06" db="EMBL/GenBank/DDBJ databases">
        <authorList>
            <consortium name="Lawrence Berkeley National Laboratory"/>
            <person name="Haridas S."/>
            <person name="Hensen N."/>
            <person name="Bonometti L."/>
            <person name="Westerberg I."/>
            <person name="Brannstrom I.O."/>
            <person name="Guillou S."/>
            <person name="Cros-Aarteil S."/>
            <person name="Calhoun S."/>
            <person name="Kuo A."/>
            <person name="Mondo S."/>
            <person name="Pangilinan J."/>
            <person name="Riley R."/>
            <person name="LaButti K."/>
            <person name="Andreopoulos B."/>
            <person name="Lipzen A."/>
            <person name="Chen C."/>
            <person name="Yanf M."/>
            <person name="Daum C."/>
            <person name="Ng V."/>
            <person name="Clum A."/>
            <person name="Steindorff A."/>
            <person name="Ohm R."/>
            <person name="Martin F."/>
            <person name="Silar P."/>
            <person name="Natvig D."/>
            <person name="Lalanne C."/>
            <person name="Gautier V."/>
            <person name="Ament-velasquez S.L."/>
            <person name="Kruys A."/>
            <person name="Hutchinson M.I."/>
            <person name="Powell A.J."/>
            <person name="Barry K."/>
            <person name="Miller A.N."/>
            <person name="Grigoriev I.V."/>
            <person name="Debuchy R."/>
            <person name="Gladieux P."/>
            <person name="Thoren M.H."/>
            <person name="Johannesson H."/>
        </authorList>
    </citation>
    <scope>NUCLEOTIDE SEQUENCE</scope>
    <source>
        <strain evidence="3">CBS 232.78</strain>
    </source>
</reference>
<evidence type="ECO:0000313" key="4">
    <source>
        <dbReference type="Proteomes" id="UP001285441"/>
    </source>
</evidence>
<gene>
    <name evidence="3" type="ORF">B0H63DRAFT_464440</name>
</gene>
<keyword evidence="4" id="KW-1185">Reference proteome</keyword>
<dbReference type="AlphaFoldDB" id="A0AAE0U437"/>
<keyword evidence="1" id="KW-0732">Signal</keyword>